<feature type="compositionally biased region" description="Acidic residues" evidence="1">
    <location>
        <begin position="612"/>
        <end position="622"/>
    </location>
</feature>
<accession>A0A812QMN6</accession>
<organism evidence="2 3">
    <name type="scientific">Symbiodinium pilosum</name>
    <name type="common">Dinoflagellate</name>
    <dbReference type="NCBI Taxonomy" id="2952"/>
    <lineage>
        <taxon>Eukaryota</taxon>
        <taxon>Sar</taxon>
        <taxon>Alveolata</taxon>
        <taxon>Dinophyceae</taxon>
        <taxon>Suessiales</taxon>
        <taxon>Symbiodiniaceae</taxon>
        <taxon>Symbiodinium</taxon>
    </lineage>
</organism>
<evidence type="ECO:0000256" key="1">
    <source>
        <dbReference type="SAM" id="MobiDB-lite"/>
    </source>
</evidence>
<evidence type="ECO:0000313" key="3">
    <source>
        <dbReference type="Proteomes" id="UP000649617"/>
    </source>
</evidence>
<protein>
    <submittedName>
        <fullName evidence="2">Uncharacterized protein</fullName>
    </submittedName>
</protein>
<comment type="caution">
    <text evidence="2">The sequence shown here is derived from an EMBL/GenBank/DDBJ whole genome shotgun (WGS) entry which is preliminary data.</text>
</comment>
<dbReference type="Proteomes" id="UP000649617">
    <property type="component" value="Unassembled WGS sequence"/>
</dbReference>
<dbReference type="EMBL" id="CAJNIZ010017164">
    <property type="protein sequence ID" value="CAE7394583.1"/>
    <property type="molecule type" value="Genomic_DNA"/>
</dbReference>
<dbReference type="OrthoDB" id="416422at2759"/>
<feature type="region of interest" description="Disordered" evidence="1">
    <location>
        <begin position="564"/>
        <end position="643"/>
    </location>
</feature>
<keyword evidence="3" id="KW-1185">Reference proteome</keyword>
<proteinExistence type="predicted"/>
<feature type="compositionally biased region" description="Acidic residues" evidence="1">
    <location>
        <begin position="632"/>
        <end position="643"/>
    </location>
</feature>
<sequence>MASEAPRRPISLAQSIDEANLDGQITLDEAIGNTDGMKLQFLEKPLIVHKEAGAVKVGDLPAKDELDDSGKKKLQFLDVIMNHKGNFDFKEIEKLFLMVHGRALEINLQKHFREGSRALQHLLEGLGGFQVRHMRLIPAGSSSKPPKETEDIRAGFTFIKQSGPEESSEGQFAEWTEEQVNGPNSPLFKWDRGVIKEFLRNLADQSSQAKTIKDWPLTLKSITPWALNHVVGPVLQHILEHAIIWIGRSRVGKSPISYIISAVTSAFWLLREERDDKPMFPTCNHLDYFRKEKGRRTKPRVFDDGNLNLEHPASVKAVTEVSGIDRKTMARYNASSYAKNQLCQICSNPYDRSAEPKMAEGIQSDLVSFEDFYKIVRPSFHKDFDEEDLMGIFKRACFVVFTDIGVYVRHPGTIRAPVRRVAWPEDDFGMVSLSARPTYAAYQKGNLRQLPANHAKNMQWSLNLLQAAIDQEDVPLCSTTRGRELLSGRTFLKEIRPELAGVEGTTIHYFDGVTPTNQDTALVHKFKSVKSSNVNVKRELEEDARNKASAFKKKLAGRTLHINLSSTSDGENADAVPGTEPFVTNIAPPETVHATEVPSAEPIIPNIAPTDDGQDMDVESDDAGLTQTLEQVIDEEMGAEATD</sequence>
<gene>
    <name evidence="2" type="ORF">SPIL2461_LOCUS9703</name>
</gene>
<reference evidence="2" key="1">
    <citation type="submission" date="2021-02" db="EMBL/GenBank/DDBJ databases">
        <authorList>
            <person name="Dougan E. K."/>
            <person name="Rhodes N."/>
            <person name="Thang M."/>
            <person name="Chan C."/>
        </authorList>
    </citation>
    <scope>NUCLEOTIDE SEQUENCE</scope>
</reference>
<evidence type="ECO:0000313" key="2">
    <source>
        <dbReference type="EMBL" id="CAE7394583.1"/>
    </source>
</evidence>
<name>A0A812QMN6_SYMPI</name>
<dbReference type="AlphaFoldDB" id="A0A812QMN6"/>